<dbReference type="InterPro" id="IPR003593">
    <property type="entry name" value="AAA+_ATPase"/>
</dbReference>
<feature type="non-terminal residue" evidence="12">
    <location>
        <position position="1"/>
    </location>
</feature>
<dbReference type="GO" id="GO:0005737">
    <property type="term" value="C:cytoplasm"/>
    <property type="evidence" value="ECO:0007669"/>
    <property type="project" value="UniProtKB-SubCell"/>
</dbReference>
<keyword evidence="6" id="KW-0378">Hydrolase</keyword>
<dbReference type="Proteomes" id="UP000625711">
    <property type="component" value="Unassembled WGS sequence"/>
</dbReference>
<gene>
    <name evidence="12" type="ORF">GWI33_017879</name>
</gene>
<reference evidence="12" key="1">
    <citation type="submission" date="2020-08" db="EMBL/GenBank/DDBJ databases">
        <title>Genome sequencing and assembly of the red palm weevil Rhynchophorus ferrugineus.</title>
        <authorList>
            <person name="Dias G.B."/>
            <person name="Bergman C.M."/>
            <person name="Manee M."/>
        </authorList>
    </citation>
    <scope>NUCLEOTIDE SEQUENCE</scope>
    <source>
        <strain evidence="12">AA-2017</strain>
        <tissue evidence="12">Whole larva</tissue>
    </source>
</reference>
<feature type="coiled-coil region" evidence="9">
    <location>
        <begin position="628"/>
        <end position="680"/>
    </location>
</feature>
<dbReference type="GO" id="GO:0005524">
    <property type="term" value="F:ATP binding"/>
    <property type="evidence" value="ECO:0007669"/>
    <property type="project" value="UniProtKB-KW"/>
</dbReference>
<evidence type="ECO:0000256" key="2">
    <source>
        <dbReference type="ARBA" id="ARBA00004496"/>
    </source>
</evidence>
<dbReference type="EMBL" id="JAACXV010014266">
    <property type="protein sequence ID" value="KAF7269052.1"/>
    <property type="molecule type" value="Genomic_DNA"/>
</dbReference>
<keyword evidence="4" id="KW-0479">Metal-binding</keyword>
<dbReference type="OrthoDB" id="424823at2759"/>
<dbReference type="PANTHER" id="PTHR23305:SF11">
    <property type="entry name" value="OBG-LIKE ATPASE 1"/>
    <property type="match status" value="1"/>
</dbReference>
<dbReference type="Pfam" id="PF13207">
    <property type="entry name" value="AAA_17"/>
    <property type="match status" value="1"/>
</dbReference>
<keyword evidence="9" id="KW-0175">Coiled coil</keyword>
<evidence type="ECO:0000313" key="12">
    <source>
        <dbReference type="EMBL" id="KAF7269052.1"/>
    </source>
</evidence>
<accession>A0A834I8B9</accession>
<dbReference type="InterPro" id="IPR041706">
    <property type="entry name" value="YchF_N"/>
</dbReference>
<keyword evidence="5" id="KW-0547">Nucleotide-binding</keyword>
<feature type="region of interest" description="Disordered" evidence="10">
    <location>
        <begin position="1243"/>
        <end position="1262"/>
    </location>
</feature>
<evidence type="ECO:0000256" key="9">
    <source>
        <dbReference type="SAM" id="Coils"/>
    </source>
</evidence>
<evidence type="ECO:0000256" key="3">
    <source>
        <dbReference type="ARBA" id="ARBA00022490"/>
    </source>
</evidence>
<evidence type="ECO:0000313" key="13">
    <source>
        <dbReference type="Proteomes" id="UP000625711"/>
    </source>
</evidence>
<dbReference type="Gene3D" id="1.10.150.300">
    <property type="entry name" value="TGS-like domain"/>
    <property type="match status" value="1"/>
</dbReference>
<dbReference type="CDD" id="cd01900">
    <property type="entry name" value="YchF"/>
    <property type="match status" value="1"/>
</dbReference>
<keyword evidence="13" id="KW-1185">Reference proteome</keyword>
<dbReference type="Gene3D" id="3.40.50.300">
    <property type="entry name" value="P-loop containing nucleotide triphosphate hydrolases"/>
    <property type="match status" value="6"/>
</dbReference>
<dbReference type="InterPro" id="IPR027417">
    <property type="entry name" value="P-loop_NTPase"/>
</dbReference>
<evidence type="ECO:0000256" key="5">
    <source>
        <dbReference type="ARBA" id="ARBA00022741"/>
    </source>
</evidence>
<dbReference type="SUPFAM" id="SSF52540">
    <property type="entry name" value="P-loop containing nucleoside triphosphate hydrolases"/>
    <property type="match status" value="5"/>
</dbReference>
<evidence type="ECO:0000256" key="8">
    <source>
        <dbReference type="ARBA" id="ARBA00022842"/>
    </source>
</evidence>
<dbReference type="Pfam" id="PF00406">
    <property type="entry name" value="ADK"/>
    <property type="match status" value="1"/>
</dbReference>
<name>A0A834I8B9_RHYFE</name>
<keyword evidence="7" id="KW-0067">ATP-binding</keyword>
<protein>
    <recommendedName>
        <fullName evidence="11">OBG-type G domain-containing protein</fullName>
    </recommendedName>
</protein>
<comment type="subcellular location">
    <subcellularLocation>
        <location evidence="2">Cytoplasm</location>
    </subcellularLocation>
</comment>
<dbReference type="GO" id="GO:0016887">
    <property type="term" value="F:ATP hydrolysis activity"/>
    <property type="evidence" value="ECO:0007669"/>
    <property type="project" value="TreeGrafter"/>
</dbReference>
<comment type="cofactor">
    <cofactor evidence="1">
        <name>Mg(2+)</name>
        <dbReference type="ChEBI" id="CHEBI:18420"/>
    </cofactor>
</comment>
<evidence type="ECO:0000256" key="1">
    <source>
        <dbReference type="ARBA" id="ARBA00001946"/>
    </source>
</evidence>
<evidence type="ECO:0000259" key="11">
    <source>
        <dbReference type="PROSITE" id="PS51710"/>
    </source>
</evidence>
<dbReference type="FunFam" id="1.10.150.300:FF:000003">
    <property type="entry name" value="Obg-like ATPase 1"/>
    <property type="match status" value="1"/>
</dbReference>
<comment type="caution">
    <text evidence="12">The sequence shown here is derived from an EMBL/GenBank/DDBJ whole genome shotgun (WGS) entry which is preliminary data.</text>
</comment>
<keyword evidence="3" id="KW-0963">Cytoplasm</keyword>
<sequence length="2155" mass="249996">MSCNIKPSKTNFYLPLDDNVQNFPVDQTVIFRVSNLKHVPFLNYNEDEEEPTKCDEWYPGANSYYNSVEDIDPLNKVNYLLATPDVASQYCQNDKQNVYKYDAYTEREAQVRYLESKPVSFIIIGKPDVGQKELGNELAKFWNCTFIEPQTLIEEEIESGGRAGQCIEFNLRCGRAVSIDVILKLVQNKVKSEVSRHRGFVICGLPVIPNDLFEEDPVSSESAIFTAKDIFDELVTTITEPVIAPSKPLVSVSSKFRSVMGLDSVQQSTLNFEFAESKTPDPVQSTESGTQMEIGLDYEKQLDFLFNLLEMPFFIIYIYSSGIDTLNKRDSNRFQVQTGDVLNLQRLFYNKLYREMFISDPGMDFNEDLFDSDFLDIDDFRLKNLVKLPSDFKASVSSQLDYYDCTALNFIKSRVISHNPEYFIKLDARTTVTHMLNIVKSRIKIMNVQVVLVPQKLSSGDLETHETTQVTLLDTEDEKSERTTDTKISISPKEYFKELRKFNVPSNMFMWSWSDWNTLCPVAMKSGTIKQGSSNYAVQFMNKIFFLSDYEAFAKFTDNPRPYLLYPFPRTSCKMMIFGPKLSGKSALARCLAYCFNGTVLEAGSIMKEYMNQRHDEYLEKIKQQAIAEALILLNAQRRAEVEELERERIENIKEWLKTVLLLLGQMKEVLEELEKVENKEHFEISSFPMQMKRIATQDLLDDSEGAIALTKLREEVYGMGVPIYKMDVNTWKGLITERKHLLQYLPPELAQKHVAKPATVFDEFVQDHVAECLSKAGLDDIQISGSGILQIFLKHIDIAEKKYQSQGLGNGGWIIDDMICNLSVLQEFFPSYIGDEVVLLHDPDGDFLLERYKNRENTYFDDYRDFFRSQGLVDAIWRSPSAKSTEVTRKNFVRTILDDILDSDEFYTTPVQDQVDQKPRLDECRKELNQFNKNWPQIKDFYLQHNITPIEINVRGKSLPNIFREVIKTIENRYKALPELIEENPEEIVDVDKDETDRTDAEDTTIIESKSEYLSEKSSSQRDTFYCPVTFYEKWMLWRGKDRFMAKYNNQDYSFCTEDDLKKFLDDPSRYVFSQPQKIPPPRICIVGVTGSGKTTLSRAIANNYGLMYVSFDDLLGKSSSTAKLLKQEDEILENNLEKIERYWLKEPFRSRGFVIDDFPRSRSHVDFMTTHKLIPDLVLYPSSKEAYLKTRFVDRALKSWQESVEKHRQEIESRHSKALERWRDNRTTLFNELMEEKRQQRYSKELEARNDDEKEETMSQVSFDSVAEQEDVDEVNKLVDSKLPPLKFDVPLENPAEFLSKTEPLIFNRIQKDMTLIESIREKCVEMLIPFAEIDLNLDNFNKTIIASYLLIEPLKFRTASFLENTCEVSLELADRLLLSGYFFLSKFGKTCPVQAFNNTVPIQSYMLAEERNCLYPVIHRSYIYFVVGPDNRSRFLADPLKYIHAEFKHPLITFRVGVTGPPKCGKSNLTQRIHEEYGFKIITRGSAVRYVLKYLPLSDLAQNMETVLRKGWELTDEMVIRSVEAASFDKRAATLGIVFDGFPNSINEAKHLSILDILPNIVVDIGASLEQVRLCLSNDISRSLPKYSDGFMTHLYDEWKREADNFRAWFDREYQGLTKLSIAPSRWALFHQCKDYLETMFWEVIHYHRHIRDDWPLRLGNMLVTPLEFLERQSIFKHYCPVCLHLLNRLISSGEPPDRTGLIQFRFNFYWICNEHVEMFLKNPDKFLPPVNNHKMPSNLPKALVCTKIPDNVYENGACAICYKANRVIVKGKLELAVSYNEKTYLFDSKNCLKTFLSNAEQYVVGIEFHPPQYPELNYKKLPILGMLEQYLANYVVKGVTFVAQKRPVIPGLNVEASALVGLGLFIKTQDEKLDFRLKCFYEEGLKLYNDRREKLLDHIETMKTYRNPYVHYQEILPPFKLPPRVPVPDDRFDYLCQYFKPASKVPAFLNIVDIAGLVKGASEGQGLGNAFLSHISACDAIFHLCRAFEDDDVTHVEGDVNPVRDLDIIAEELRLKDEEVLMKNLEKLERTVLRGGDKKQKPEYDALAKVKTILVDEKKHIRFADWDSKDIEVLNRYLFLTSKPCIYLVNLSEKDYIKKKNKWLIKIKEWVDKNDPGSLIIPFSGAFEQKLLEEYEDPEARSKFLEEHKTT</sequence>
<feature type="compositionally biased region" description="Basic and acidic residues" evidence="10">
    <location>
        <begin position="1243"/>
        <end position="1254"/>
    </location>
</feature>
<keyword evidence="8" id="KW-0460">Magnesium</keyword>
<evidence type="ECO:0000256" key="4">
    <source>
        <dbReference type="ARBA" id="ARBA00022723"/>
    </source>
</evidence>
<evidence type="ECO:0000256" key="10">
    <source>
        <dbReference type="SAM" id="MobiDB-lite"/>
    </source>
</evidence>
<proteinExistence type="predicted"/>
<feature type="domain" description="OBG-type G" evidence="11">
    <location>
        <begin position="1942"/>
        <end position="2147"/>
    </location>
</feature>
<organism evidence="12 13">
    <name type="scientific">Rhynchophorus ferrugineus</name>
    <name type="common">Red palm weevil</name>
    <name type="synonym">Curculio ferrugineus</name>
    <dbReference type="NCBI Taxonomy" id="354439"/>
    <lineage>
        <taxon>Eukaryota</taxon>
        <taxon>Metazoa</taxon>
        <taxon>Ecdysozoa</taxon>
        <taxon>Arthropoda</taxon>
        <taxon>Hexapoda</taxon>
        <taxon>Insecta</taxon>
        <taxon>Pterygota</taxon>
        <taxon>Neoptera</taxon>
        <taxon>Endopterygota</taxon>
        <taxon>Coleoptera</taxon>
        <taxon>Polyphaga</taxon>
        <taxon>Cucujiformia</taxon>
        <taxon>Curculionidae</taxon>
        <taxon>Dryophthorinae</taxon>
        <taxon>Rhynchophorus</taxon>
    </lineage>
</organism>
<dbReference type="PROSITE" id="PS51710">
    <property type="entry name" value="G_OBG"/>
    <property type="match status" value="1"/>
</dbReference>
<dbReference type="InterPro" id="IPR023192">
    <property type="entry name" value="TGS-like_dom_sf"/>
</dbReference>
<dbReference type="InterPro" id="IPR031167">
    <property type="entry name" value="G_OBG"/>
</dbReference>
<dbReference type="SMART" id="SM00382">
    <property type="entry name" value="AAA"/>
    <property type="match status" value="1"/>
</dbReference>
<dbReference type="GO" id="GO:0005525">
    <property type="term" value="F:GTP binding"/>
    <property type="evidence" value="ECO:0007669"/>
    <property type="project" value="InterPro"/>
</dbReference>
<evidence type="ECO:0000256" key="7">
    <source>
        <dbReference type="ARBA" id="ARBA00022840"/>
    </source>
</evidence>
<dbReference type="GO" id="GO:0046872">
    <property type="term" value="F:metal ion binding"/>
    <property type="evidence" value="ECO:0007669"/>
    <property type="project" value="UniProtKB-KW"/>
</dbReference>
<dbReference type="PANTHER" id="PTHR23305">
    <property type="entry name" value="OBG GTPASE FAMILY"/>
    <property type="match status" value="1"/>
</dbReference>
<evidence type="ECO:0000256" key="6">
    <source>
        <dbReference type="ARBA" id="ARBA00022801"/>
    </source>
</evidence>